<dbReference type="Gene3D" id="3.10.100.10">
    <property type="entry name" value="Mannose-Binding Protein A, subunit A"/>
    <property type="match status" value="1"/>
</dbReference>
<dbReference type="Proteomes" id="UP001652628">
    <property type="component" value="Chromosome 2L"/>
</dbReference>
<feature type="domain" description="C-type lectin" evidence="2">
    <location>
        <begin position="147"/>
        <end position="261"/>
    </location>
</feature>
<proteinExistence type="predicted"/>
<dbReference type="AlphaFoldDB" id="A0AB40AF94"/>
<dbReference type="InterPro" id="IPR001304">
    <property type="entry name" value="C-type_lectin-like"/>
</dbReference>
<dbReference type="RefSeq" id="XP_036677865.2">
    <property type="nucleotide sequence ID" value="XM_036821970.3"/>
</dbReference>
<dbReference type="PROSITE" id="PS50041">
    <property type="entry name" value="C_TYPE_LECTIN_2"/>
    <property type="match status" value="1"/>
</dbReference>
<dbReference type="InterPro" id="IPR050111">
    <property type="entry name" value="C-type_lectin/snaclec_domain"/>
</dbReference>
<keyword evidence="1" id="KW-0175">Coiled coil</keyword>
<reference evidence="4" key="1">
    <citation type="submission" date="2025-08" db="UniProtKB">
        <authorList>
            <consortium name="RefSeq"/>
        </authorList>
    </citation>
    <scope>IDENTIFICATION</scope>
</reference>
<evidence type="ECO:0000313" key="3">
    <source>
        <dbReference type="Proteomes" id="UP001652628"/>
    </source>
</evidence>
<evidence type="ECO:0000313" key="4">
    <source>
        <dbReference type="RefSeq" id="XP_036677865.2"/>
    </source>
</evidence>
<organism evidence="3 4">
    <name type="scientific">Drosophila suzukii</name>
    <name type="common">Spotted-wing drosophila fruit fly</name>
    <dbReference type="NCBI Taxonomy" id="28584"/>
    <lineage>
        <taxon>Eukaryota</taxon>
        <taxon>Metazoa</taxon>
        <taxon>Ecdysozoa</taxon>
        <taxon>Arthropoda</taxon>
        <taxon>Hexapoda</taxon>
        <taxon>Insecta</taxon>
        <taxon>Pterygota</taxon>
        <taxon>Neoptera</taxon>
        <taxon>Endopterygota</taxon>
        <taxon>Diptera</taxon>
        <taxon>Brachycera</taxon>
        <taxon>Muscomorpha</taxon>
        <taxon>Ephydroidea</taxon>
        <taxon>Drosophilidae</taxon>
        <taxon>Drosophila</taxon>
        <taxon>Sophophora</taxon>
    </lineage>
</organism>
<dbReference type="PANTHER" id="PTHR22803">
    <property type="entry name" value="MANNOSE, PHOSPHOLIPASE, LECTIN RECEPTOR RELATED"/>
    <property type="match status" value="1"/>
</dbReference>
<dbReference type="InterPro" id="IPR016186">
    <property type="entry name" value="C-type_lectin-like/link_sf"/>
</dbReference>
<dbReference type="GeneID" id="118879010"/>
<dbReference type="CDD" id="cd00037">
    <property type="entry name" value="CLECT"/>
    <property type="match status" value="1"/>
</dbReference>
<dbReference type="InterPro" id="IPR016187">
    <property type="entry name" value="CTDL_fold"/>
</dbReference>
<evidence type="ECO:0000256" key="1">
    <source>
        <dbReference type="SAM" id="Coils"/>
    </source>
</evidence>
<name>A0AB40AF94_DROSZ</name>
<feature type="coiled-coil region" evidence="1">
    <location>
        <begin position="67"/>
        <end position="94"/>
    </location>
</feature>
<evidence type="ECO:0000259" key="2">
    <source>
        <dbReference type="PROSITE" id="PS50041"/>
    </source>
</evidence>
<dbReference type="SMART" id="SM00034">
    <property type="entry name" value="CLECT"/>
    <property type="match status" value="1"/>
</dbReference>
<gene>
    <name evidence="4" type="primary">LOC118879010</name>
</gene>
<protein>
    <submittedName>
        <fullName evidence="4">Accessory gland protein Acp29AB-like</fullName>
    </submittedName>
</protein>
<dbReference type="Pfam" id="PF00059">
    <property type="entry name" value="Lectin_C"/>
    <property type="match status" value="1"/>
</dbReference>
<accession>A0AB40AF94</accession>
<dbReference type="SUPFAM" id="SSF56436">
    <property type="entry name" value="C-type lectin-like"/>
    <property type="match status" value="1"/>
</dbReference>
<keyword evidence="3" id="KW-1185">Reference proteome</keyword>
<sequence length="266" mass="30342">MHKLAILLYMIVTGNRYRSLADHAPSMCLLQDPPNQCGEFCLTALKPLIDHIANHQELWNSRDAVKLNATLENIAKIKDQLEAVQETLKGIIAADFREKLGYIQVHQTALESQLQALQIKMDVQQTALLESLSKVSKKSIPPNFKRIGSRFFDIEGNVKLDWRSAENACRHVGGHLAIIQSDEEFGAINANLNRNYIYWLGINEPNNRSEFMTLDSDQRAPFLKWQPGEPKYIDDSNHCVVVYKAHMWVDPCNYKAFFICQADDVI</sequence>